<keyword evidence="2" id="KW-1133">Transmembrane helix</keyword>
<name>A0A914I4C0_GLORO</name>
<reference evidence="4" key="1">
    <citation type="submission" date="2022-11" db="UniProtKB">
        <authorList>
            <consortium name="WormBaseParasite"/>
        </authorList>
    </citation>
    <scope>IDENTIFICATION</scope>
</reference>
<evidence type="ECO:0000256" key="2">
    <source>
        <dbReference type="SAM" id="Phobius"/>
    </source>
</evidence>
<feature type="transmembrane region" description="Helical" evidence="2">
    <location>
        <begin position="59"/>
        <end position="77"/>
    </location>
</feature>
<dbReference type="InterPro" id="IPR027417">
    <property type="entry name" value="P-loop_NTPase"/>
</dbReference>
<evidence type="ECO:0000256" key="1">
    <source>
        <dbReference type="SAM" id="MobiDB-lite"/>
    </source>
</evidence>
<keyword evidence="2" id="KW-0812">Transmembrane</keyword>
<accession>A0A914I4C0</accession>
<feature type="region of interest" description="Disordered" evidence="1">
    <location>
        <begin position="196"/>
        <end position="216"/>
    </location>
</feature>
<dbReference type="WBParaSite" id="Gr19_v10_g739.t1">
    <property type="protein sequence ID" value="Gr19_v10_g739.t1"/>
    <property type="gene ID" value="Gr19_v10_g739"/>
</dbReference>
<dbReference type="SUPFAM" id="SSF52540">
    <property type="entry name" value="P-loop containing nucleoside triphosphate hydrolases"/>
    <property type="match status" value="1"/>
</dbReference>
<evidence type="ECO:0000313" key="3">
    <source>
        <dbReference type="Proteomes" id="UP000887572"/>
    </source>
</evidence>
<evidence type="ECO:0000313" key="4">
    <source>
        <dbReference type="WBParaSite" id="Gr19_v10_g739.t1"/>
    </source>
</evidence>
<sequence>MAITIFRGRAVSLNRFLILQLNICHGEFTDSEIVVLLGENGTGKTTFIRLANFSSMDRTFSFLFGAVVGGGVVLWLWRRHETAANDQPAQGGQTVQEGEAVAGGPVQEEEAVAGGQTVQEGEAVAGGPVHEEVAVEGGPVQEGEAVAGGPVQEEEAVAGGQTVQEGDAVAGGPVHEEVAEGEAVAGGPVQEEAVAGGPVQEGEAVAGGPGHLTDDEDADHILSELYWGPGFFPHAPP</sequence>
<organism evidence="3 4">
    <name type="scientific">Globodera rostochiensis</name>
    <name type="common">Golden nematode worm</name>
    <name type="synonym">Heterodera rostochiensis</name>
    <dbReference type="NCBI Taxonomy" id="31243"/>
    <lineage>
        <taxon>Eukaryota</taxon>
        <taxon>Metazoa</taxon>
        <taxon>Ecdysozoa</taxon>
        <taxon>Nematoda</taxon>
        <taxon>Chromadorea</taxon>
        <taxon>Rhabditida</taxon>
        <taxon>Tylenchina</taxon>
        <taxon>Tylenchomorpha</taxon>
        <taxon>Tylenchoidea</taxon>
        <taxon>Heteroderidae</taxon>
        <taxon>Heteroderinae</taxon>
        <taxon>Globodera</taxon>
    </lineage>
</organism>
<proteinExistence type="predicted"/>
<protein>
    <submittedName>
        <fullName evidence="4">Uncharacterized protein</fullName>
    </submittedName>
</protein>
<keyword evidence="3" id="KW-1185">Reference proteome</keyword>
<feature type="compositionally biased region" description="Polar residues" evidence="1">
    <location>
        <begin position="84"/>
        <end position="96"/>
    </location>
</feature>
<keyword evidence="2" id="KW-0472">Membrane</keyword>
<dbReference type="Proteomes" id="UP000887572">
    <property type="component" value="Unplaced"/>
</dbReference>
<dbReference type="AlphaFoldDB" id="A0A914I4C0"/>
<feature type="region of interest" description="Disordered" evidence="1">
    <location>
        <begin position="84"/>
        <end position="104"/>
    </location>
</feature>